<proteinExistence type="inferred from homology"/>
<keyword evidence="12" id="KW-0735">Signal-anchor</keyword>
<evidence type="ECO:0000256" key="12">
    <source>
        <dbReference type="ARBA" id="ARBA00022968"/>
    </source>
</evidence>
<evidence type="ECO:0000256" key="20">
    <source>
        <dbReference type="SAM" id="MobiDB-lite"/>
    </source>
</evidence>
<evidence type="ECO:0000256" key="3">
    <source>
        <dbReference type="ARBA" id="ARBA00004840"/>
    </source>
</evidence>
<dbReference type="GO" id="GO:0050650">
    <property type="term" value="P:chondroitin sulfate proteoglycan biosynthetic process"/>
    <property type="evidence" value="ECO:0007669"/>
    <property type="project" value="TreeGrafter"/>
</dbReference>
<evidence type="ECO:0000256" key="7">
    <source>
        <dbReference type="ARBA" id="ARBA00022676"/>
    </source>
</evidence>
<dbReference type="GO" id="GO:0015012">
    <property type="term" value="P:heparan sulfate proteoglycan biosynthetic process"/>
    <property type="evidence" value="ECO:0007669"/>
    <property type="project" value="UniProtKB-UniPathway"/>
</dbReference>
<evidence type="ECO:0000256" key="9">
    <source>
        <dbReference type="ARBA" id="ARBA00022692"/>
    </source>
</evidence>
<evidence type="ECO:0000313" key="22">
    <source>
        <dbReference type="EMBL" id="OON23137.1"/>
    </source>
</evidence>
<feature type="region of interest" description="Disordered" evidence="20">
    <location>
        <begin position="1238"/>
        <end position="1257"/>
    </location>
</feature>
<comment type="pathway">
    <text evidence="3">Glycan metabolism; chondroitin sulfate biosynthesis.</text>
</comment>
<dbReference type="GO" id="GO:0030158">
    <property type="term" value="F:protein xylosyltransferase activity"/>
    <property type="evidence" value="ECO:0007669"/>
    <property type="project" value="UniProtKB-EC"/>
</dbReference>
<comment type="catalytic activity">
    <reaction evidence="19">
        <text>UDP-alpha-D-xylose + L-seryl-[protein] = 3-O-(beta-D-xylosyl)-L-seryl-[protein] + UDP + H(+)</text>
        <dbReference type="Rhea" id="RHEA:50192"/>
        <dbReference type="Rhea" id="RHEA-COMP:9863"/>
        <dbReference type="Rhea" id="RHEA-COMP:12567"/>
        <dbReference type="ChEBI" id="CHEBI:15378"/>
        <dbReference type="ChEBI" id="CHEBI:29999"/>
        <dbReference type="ChEBI" id="CHEBI:57632"/>
        <dbReference type="ChEBI" id="CHEBI:58223"/>
        <dbReference type="ChEBI" id="CHEBI:132085"/>
        <dbReference type="EC" id="2.4.2.26"/>
    </reaction>
</comment>
<dbReference type="GO" id="GO:0005789">
    <property type="term" value="C:endoplasmic reticulum membrane"/>
    <property type="evidence" value="ECO:0007669"/>
    <property type="project" value="UniProtKB-SubCell"/>
</dbReference>
<dbReference type="GO" id="GO:0046872">
    <property type="term" value="F:metal ion binding"/>
    <property type="evidence" value="ECO:0007669"/>
    <property type="project" value="UniProtKB-KW"/>
</dbReference>
<name>A0A1S8X8X1_OPIVI</name>
<evidence type="ECO:0000256" key="4">
    <source>
        <dbReference type="ARBA" id="ARBA00005093"/>
    </source>
</evidence>
<keyword evidence="10" id="KW-0479">Metal-binding</keyword>
<dbReference type="EC" id="2.4.2.26" evidence="6"/>
<organism evidence="22 23">
    <name type="scientific">Opisthorchis viverrini</name>
    <name type="common">Southeast Asian liver fluke</name>
    <dbReference type="NCBI Taxonomy" id="6198"/>
    <lineage>
        <taxon>Eukaryota</taxon>
        <taxon>Metazoa</taxon>
        <taxon>Spiralia</taxon>
        <taxon>Lophotrochozoa</taxon>
        <taxon>Platyhelminthes</taxon>
        <taxon>Trematoda</taxon>
        <taxon>Digenea</taxon>
        <taxon>Opisthorchiida</taxon>
        <taxon>Opisthorchiata</taxon>
        <taxon>Opisthorchiidae</taxon>
        <taxon>Opisthorchis</taxon>
    </lineage>
</organism>
<dbReference type="PANTHER" id="PTHR46025:SF3">
    <property type="entry name" value="XYLOSYLTRANSFERASE OXT"/>
    <property type="match status" value="1"/>
</dbReference>
<evidence type="ECO:0000256" key="2">
    <source>
        <dbReference type="ARBA" id="ARBA00004648"/>
    </source>
</evidence>
<sequence length="1353" mass="154133">MGRLPVYLFRCALALQTFVIVLLVRRLFFGQVGNNLDDWVPVSLSTFSTRPDTAFLCINKSRYALSAFNRSNSTHCRDYFINVMCNGAAMKPLDTRTECPHRKPPGDQPVIIGCYAINTDLLSSFVLTEPRLDTDCLHLCRQSGVRYAFTTASRICGCRQQLPSTGSWLPPSACFSPCLLPAHANISIQRLQLPLCGSQVAIQVTDTASLPPLHNQPDPLSQSTITAPDVVRPVRIVYLLVLHGRSWYQIKRLFRLIFYTRHYYYIHVDARSNYLYQRVLHLSKRYPHNVYVTEKRWVPIWGGTDLLLMMLSAMHHLIVDMGSKWHWDFFINLSGTDLPVRPQNQLIAYLSQQRGKIFLHSNPNRPQFIVSQGFDRLFASCDQYMWDLGPRPLPTGFVLDGGSDWMILPRAFVEYVAFTRDALFNDLLEYFRYSLLPVEVSLATPMFFHTLAQNTHFCDSVVTHALRFAHWDRPRGCECKYGSVVDWCGCSPVAFRGLRGQQQLCARVGGCLGYQPSDEPVFFARKFDPTVDLEVMEFVVKTMLGKVPYQSTRQFYLENIYSGELEADSTSLRFIMPAIFEAQLRQLENLVTISSPITTPSDFHKHLDAFALFNATYQRLSLNEEFPSLRHYPPKLVLRAPVLITAGRVAPYSLILEILLQPPSLLWTSEIPVSQVELGDVATMFDGKEQLVRNYPRLLTTADTLQLIVMWKGEIAAPGRQPRQLSTVAITISPAHSHPSCVGHSTLSLGEGKHVLSVFDCPSCFLLVVPLTSVLHNCSITDGLWRVHARANSGQVAQTQFFLFPLAPISTDLLSSSTWGSLQPSNFCVHSEGVPAEILSTFYKWNCSVHEWSTFSDDHEPAIKYNCVKGYQDRIKLLYSFLGRLKLAIRIILPSSVYEKLADIISNVASSRTSSIIDPRPLDSSLPLELVHYRETFLELCRNFSKCDENCCTLILLGQKYGLPLLPLEIPEAVFERIEQQIRSKRHNSYWKTLHKTDLRLWYELDDNCLPNSKWVLRPLENLIPSIRSNDRKERTEALRSWNETRNFLVRVLYYCASLCVEEGLVEAEEFEQLFITELHHGLPLEIRDTLCQSQCSLKIDQELAESPSVERSSFLPVVFERQIIDLVQFLDDEQARNFADLLPPNFTEGEQTTKLDVYLHNKLGIIRNAVRKKYSDGYLKEKVLWRKPNGLEREFHLDYLEEFAKNISTALKESIDLRARRKLELLFSNLSNVPIPKEALPESPSTTSQQRNSTTSVYLCEQPDSRVHRTRDLQRGLRAWDQAWNSVAHFRAAAYLGQSYPEEVQAVLNYLEDTSEASEVPLLVSQEPGLADESSVDFASAVAAEAFIQVTL</sequence>
<keyword evidence="8" id="KW-0808">Transferase</keyword>
<evidence type="ECO:0000256" key="6">
    <source>
        <dbReference type="ARBA" id="ARBA00011972"/>
    </source>
</evidence>
<evidence type="ECO:0000256" key="15">
    <source>
        <dbReference type="ARBA" id="ARBA00023136"/>
    </source>
</evidence>
<evidence type="ECO:0000256" key="8">
    <source>
        <dbReference type="ARBA" id="ARBA00022679"/>
    </source>
</evidence>
<gene>
    <name evidence="22" type="ORF">X801_00950</name>
</gene>
<evidence type="ECO:0000256" key="13">
    <source>
        <dbReference type="ARBA" id="ARBA00022989"/>
    </source>
</evidence>
<keyword evidence="15 21" id="KW-0472">Membrane</keyword>
<keyword evidence="14" id="KW-0333">Golgi apparatus</keyword>
<keyword evidence="17" id="KW-0325">Glycoprotein</keyword>
<keyword evidence="13 21" id="KW-1133">Transmembrane helix</keyword>
<evidence type="ECO:0000256" key="18">
    <source>
        <dbReference type="ARBA" id="ARBA00042865"/>
    </source>
</evidence>
<evidence type="ECO:0000256" key="21">
    <source>
        <dbReference type="SAM" id="Phobius"/>
    </source>
</evidence>
<keyword evidence="11" id="KW-0256">Endoplasmic reticulum</keyword>
<evidence type="ECO:0000256" key="1">
    <source>
        <dbReference type="ARBA" id="ARBA00004323"/>
    </source>
</evidence>
<evidence type="ECO:0000256" key="5">
    <source>
        <dbReference type="ARBA" id="ARBA00010195"/>
    </source>
</evidence>
<dbReference type="InterPro" id="IPR003406">
    <property type="entry name" value="Glyco_trans_14"/>
</dbReference>
<protein>
    <recommendedName>
        <fullName evidence="6">protein xylosyltransferase</fullName>
        <ecNumber evidence="6">2.4.2.26</ecNumber>
    </recommendedName>
    <alternativeName>
        <fullName evidence="18">Peptide O-xylosyltransferase</fullName>
    </alternativeName>
</protein>
<dbReference type="UniPathway" id="UPA00756"/>
<keyword evidence="16" id="KW-1015">Disulfide bond</keyword>
<evidence type="ECO:0000256" key="16">
    <source>
        <dbReference type="ARBA" id="ARBA00023157"/>
    </source>
</evidence>
<dbReference type="Pfam" id="PF02485">
    <property type="entry name" value="Branch"/>
    <property type="match status" value="1"/>
</dbReference>
<dbReference type="EMBL" id="KV891603">
    <property type="protein sequence ID" value="OON23137.1"/>
    <property type="molecule type" value="Genomic_DNA"/>
</dbReference>
<keyword evidence="9 21" id="KW-0812">Transmembrane</keyword>
<reference evidence="22 23" key="1">
    <citation type="submission" date="2015-03" db="EMBL/GenBank/DDBJ databases">
        <title>Draft genome of the nematode, Opisthorchis viverrini.</title>
        <authorList>
            <person name="Mitreva M."/>
        </authorList>
    </citation>
    <scope>NUCLEOTIDE SEQUENCE [LARGE SCALE GENOMIC DNA]</scope>
    <source>
        <strain evidence="22">Khon Kaen</strain>
    </source>
</reference>
<keyword evidence="7" id="KW-0328">Glycosyltransferase</keyword>
<comment type="pathway">
    <text evidence="4">Glycan metabolism; heparan sulfate biosynthesis.</text>
</comment>
<evidence type="ECO:0000256" key="17">
    <source>
        <dbReference type="ARBA" id="ARBA00023180"/>
    </source>
</evidence>
<comment type="subcellular location">
    <subcellularLocation>
        <location evidence="2">Endoplasmic reticulum membrane</location>
        <topology evidence="2">Single-pass type II membrane protein</topology>
    </subcellularLocation>
    <subcellularLocation>
        <location evidence="1">Golgi apparatus membrane</location>
        <topology evidence="1">Single-pass type II membrane protein</topology>
    </subcellularLocation>
</comment>
<evidence type="ECO:0000256" key="14">
    <source>
        <dbReference type="ARBA" id="ARBA00023034"/>
    </source>
</evidence>
<keyword evidence="23" id="KW-1185">Reference proteome</keyword>
<feature type="compositionally biased region" description="Low complexity" evidence="20">
    <location>
        <begin position="1244"/>
        <end position="1257"/>
    </location>
</feature>
<dbReference type="Proteomes" id="UP000243686">
    <property type="component" value="Unassembled WGS sequence"/>
</dbReference>
<evidence type="ECO:0000256" key="11">
    <source>
        <dbReference type="ARBA" id="ARBA00022824"/>
    </source>
</evidence>
<dbReference type="InterPro" id="IPR043538">
    <property type="entry name" value="XYLT"/>
</dbReference>
<comment type="similarity">
    <text evidence="5">Belongs to the glycosyltransferase 14 family. XylT subfamily.</text>
</comment>
<accession>A0A1S8X8X1</accession>
<dbReference type="PANTHER" id="PTHR46025">
    <property type="entry name" value="XYLOSYLTRANSFERASE OXT"/>
    <property type="match status" value="1"/>
</dbReference>
<feature type="non-terminal residue" evidence="22">
    <location>
        <position position="1353"/>
    </location>
</feature>
<dbReference type="GO" id="GO:0000139">
    <property type="term" value="C:Golgi membrane"/>
    <property type="evidence" value="ECO:0007669"/>
    <property type="project" value="UniProtKB-SubCell"/>
</dbReference>
<evidence type="ECO:0000313" key="23">
    <source>
        <dbReference type="Proteomes" id="UP000243686"/>
    </source>
</evidence>
<evidence type="ECO:0000256" key="19">
    <source>
        <dbReference type="ARBA" id="ARBA00047847"/>
    </source>
</evidence>
<feature type="transmembrane region" description="Helical" evidence="21">
    <location>
        <begin position="7"/>
        <end position="28"/>
    </location>
</feature>
<dbReference type="UniPathway" id="UPA00755"/>
<evidence type="ECO:0000256" key="10">
    <source>
        <dbReference type="ARBA" id="ARBA00022723"/>
    </source>
</evidence>